<dbReference type="InterPro" id="IPR001920">
    <property type="entry name" value="Asp/Glu_race"/>
</dbReference>
<proteinExistence type="predicted"/>
<dbReference type="NCBIfam" id="NF005679">
    <property type="entry name" value="PRK07475.1"/>
    <property type="match status" value="1"/>
</dbReference>
<name>X1SYT3_9ZZZZ</name>
<dbReference type="EMBL" id="BARW01009764">
    <property type="protein sequence ID" value="GAI84306.1"/>
    <property type="molecule type" value="Genomic_DNA"/>
</dbReference>
<dbReference type="AlphaFoldDB" id="X1SYT3"/>
<dbReference type="InterPro" id="IPR015942">
    <property type="entry name" value="Asp/Glu/hydantoin_racemase"/>
</dbReference>
<evidence type="ECO:0008006" key="2">
    <source>
        <dbReference type="Google" id="ProtNLM"/>
    </source>
</evidence>
<evidence type="ECO:0000313" key="1">
    <source>
        <dbReference type="EMBL" id="GAI84306.1"/>
    </source>
</evidence>
<comment type="caution">
    <text evidence="1">The sequence shown here is derived from an EMBL/GenBank/DDBJ whole genome shotgun (WGS) entry which is preliminary data.</text>
</comment>
<organism evidence="1">
    <name type="scientific">marine sediment metagenome</name>
    <dbReference type="NCBI Taxonomy" id="412755"/>
    <lineage>
        <taxon>unclassified sequences</taxon>
        <taxon>metagenomes</taxon>
        <taxon>ecological metagenomes</taxon>
    </lineage>
</organism>
<dbReference type="GO" id="GO:0047661">
    <property type="term" value="F:amino-acid racemase activity"/>
    <property type="evidence" value="ECO:0007669"/>
    <property type="project" value="InterPro"/>
</dbReference>
<dbReference type="Pfam" id="PF01177">
    <property type="entry name" value="Asp_Glu_race"/>
    <property type="match status" value="1"/>
</dbReference>
<dbReference type="Gene3D" id="3.40.50.1860">
    <property type="match status" value="2"/>
</dbReference>
<sequence length="248" mass="27399">MAAKLRGGYSIYGEVIGILKLETVEPKVPGDIGNATTYSFPVKYKIIKGATIDRLVEKNDPTLLNLFIDAAKELEKEGVRAITTSCGFAAIFQKEIAEVVEIPVFMSSLIQVPLVSSMLAKNKKVGILTANKKRLTNKHLEAVGIDNIPICIAGMEDQENFANMILKQQPFGDIDKIEKEVVEVSENLVKRNPEVGAIVLECTDMPPFAAAVQEAVDLPVFDINTLINYVYNAVVQKRYTGIYPIYYK</sequence>
<protein>
    <recommendedName>
        <fullName evidence="2">Aspartate/glutamate racemase family protein</fullName>
    </recommendedName>
</protein>
<accession>X1SYT3</accession>
<reference evidence="1" key="1">
    <citation type="journal article" date="2014" name="Front. Microbiol.">
        <title>High frequency of phylogenetically diverse reductive dehalogenase-homologous genes in deep subseafloor sedimentary metagenomes.</title>
        <authorList>
            <person name="Kawai M."/>
            <person name="Futagami T."/>
            <person name="Toyoda A."/>
            <person name="Takaki Y."/>
            <person name="Nishi S."/>
            <person name="Hori S."/>
            <person name="Arai W."/>
            <person name="Tsubouchi T."/>
            <person name="Morono Y."/>
            <person name="Uchiyama I."/>
            <person name="Ito T."/>
            <person name="Fujiyama A."/>
            <person name="Inagaki F."/>
            <person name="Takami H."/>
        </authorList>
    </citation>
    <scope>NUCLEOTIDE SEQUENCE</scope>
    <source>
        <strain evidence="1">Expedition CK06-06</strain>
    </source>
</reference>
<gene>
    <name evidence="1" type="ORF">S12H4_19508</name>
</gene>